<dbReference type="WBParaSite" id="ACRNAN_scaffold3651.g20031.t1">
    <property type="protein sequence ID" value="ACRNAN_scaffold3651.g20031.t1"/>
    <property type="gene ID" value="ACRNAN_scaffold3651.g20031"/>
</dbReference>
<organism evidence="1 2">
    <name type="scientific">Acrobeloides nanus</name>
    <dbReference type="NCBI Taxonomy" id="290746"/>
    <lineage>
        <taxon>Eukaryota</taxon>
        <taxon>Metazoa</taxon>
        <taxon>Ecdysozoa</taxon>
        <taxon>Nematoda</taxon>
        <taxon>Chromadorea</taxon>
        <taxon>Rhabditida</taxon>
        <taxon>Tylenchina</taxon>
        <taxon>Cephalobomorpha</taxon>
        <taxon>Cephaloboidea</taxon>
        <taxon>Cephalobidae</taxon>
        <taxon>Acrobeloides</taxon>
    </lineage>
</organism>
<name>A0A914DRU0_9BILA</name>
<keyword evidence="1" id="KW-1185">Reference proteome</keyword>
<protein>
    <submittedName>
        <fullName evidence="2">Uncharacterized protein</fullName>
    </submittedName>
</protein>
<reference evidence="2" key="1">
    <citation type="submission" date="2022-11" db="UniProtKB">
        <authorList>
            <consortium name="WormBaseParasite"/>
        </authorList>
    </citation>
    <scope>IDENTIFICATION</scope>
</reference>
<evidence type="ECO:0000313" key="1">
    <source>
        <dbReference type="Proteomes" id="UP000887540"/>
    </source>
</evidence>
<dbReference type="Proteomes" id="UP000887540">
    <property type="component" value="Unplaced"/>
</dbReference>
<evidence type="ECO:0000313" key="2">
    <source>
        <dbReference type="WBParaSite" id="ACRNAN_scaffold3651.g20031.t1"/>
    </source>
</evidence>
<accession>A0A914DRU0</accession>
<proteinExistence type="predicted"/>
<sequence>MDSNIKKELVEEIKQLDIKQEDLSRHSIMTSQAAGFSSVIEVDAAVSVNVGQYGIQIVQGTTVHDYYHGRRVYNAECSGSHIKVTLNGLQQQGRDINGKPITVNTSLTLIFDDSEQFVEFREQIRRHPNNYTIGV</sequence>
<dbReference type="AlphaFoldDB" id="A0A914DRU0"/>